<dbReference type="PANTHER" id="PTHR43626">
    <property type="entry name" value="ACYL-COA N-ACYLTRANSFERASE"/>
    <property type="match status" value="1"/>
</dbReference>
<dbReference type="GO" id="GO:0005737">
    <property type="term" value="C:cytoplasm"/>
    <property type="evidence" value="ECO:0007669"/>
    <property type="project" value="TreeGrafter"/>
</dbReference>
<evidence type="ECO:0000259" key="3">
    <source>
        <dbReference type="PROSITE" id="PS51186"/>
    </source>
</evidence>
<dbReference type="Proteomes" id="UP000182360">
    <property type="component" value="Unassembled WGS sequence"/>
</dbReference>
<organism evidence="4 5">
    <name type="scientific">Treponema bryantii</name>
    <dbReference type="NCBI Taxonomy" id="163"/>
    <lineage>
        <taxon>Bacteria</taxon>
        <taxon>Pseudomonadati</taxon>
        <taxon>Spirochaetota</taxon>
        <taxon>Spirochaetia</taxon>
        <taxon>Spirochaetales</taxon>
        <taxon>Treponemataceae</taxon>
        <taxon>Treponema</taxon>
    </lineage>
</organism>
<dbReference type="SUPFAM" id="SSF55729">
    <property type="entry name" value="Acyl-CoA N-acyltransferases (Nat)"/>
    <property type="match status" value="1"/>
</dbReference>
<protein>
    <submittedName>
        <fullName evidence="4">Predicted N-acyltransferase, GNAT family</fullName>
    </submittedName>
</protein>
<name>A0A1H9D1N0_9SPIR</name>
<evidence type="ECO:0000256" key="1">
    <source>
        <dbReference type="ARBA" id="ARBA00022679"/>
    </source>
</evidence>
<dbReference type="PANTHER" id="PTHR43626:SF4">
    <property type="entry name" value="GCN5-RELATED N-ACETYLTRANSFERASE 2, CHLOROPLASTIC"/>
    <property type="match status" value="1"/>
</dbReference>
<feature type="domain" description="N-acetyltransferase" evidence="3">
    <location>
        <begin position="1"/>
        <end position="138"/>
    </location>
</feature>
<dbReference type="CDD" id="cd04301">
    <property type="entry name" value="NAT_SF"/>
    <property type="match status" value="1"/>
</dbReference>
<dbReference type="PROSITE" id="PS51186">
    <property type="entry name" value="GNAT"/>
    <property type="match status" value="1"/>
</dbReference>
<dbReference type="OrthoDB" id="361043at2"/>
<evidence type="ECO:0000313" key="4">
    <source>
        <dbReference type="EMBL" id="SEQ07277.1"/>
    </source>
</evidence>
<dbReference type="GO" id="GO:0008080">
    <property type="term" value="F:N-acetyltransferase activity"/>
    <property type="evidence" value="ECO:0007669"/>
    <property type="project" value="InterPro"/>
</dbReference>
<dbReference type="AlphaFoldDB" id="A0A1H9D1N0"/>
<dbReference type="EMBL" id="FOFU01000002">
    <property type="protein sequence ID" value="SEQ07277.1"/>
    <property type="molecule type" value="Genomic_DNA"/>
</dbReference>
<proteinExistence type="predicted"/>
<keyword evidence="5" id="KW-1185">Reference proteome</keyword>
<dbReference type="RefSeq" id="WP_074641559.1">
    <property type="nucleotide sequence ID" value="NZ_FOFU01000002.1"/>
</dbReference>
<keyword evidence="1 4" id="KW-0808">Transferase</keyword>
<gene>
    <name evidence="4" type="ORF">SAMN04487977_102394</name>
</gene>
<evidence type="ECO:0000256" key="2">
    <source>
        <dbReference type="ARBA" id="ARBA00023315"/>
    </source>
</evidence>
<dbReference type="InterPro" id="IPR045039">
    <property type="entry name" value="NSI-like"/>
</dbReference>
<dbReference type="InterPro" id="IPR000182">
    <property type="entry name" value="GNAT_dom"/>
</dbReference>
<sequence>MNIKITNTITTEEYLGLRQAVGWSVFPAEQAEGGLQNSHVICFRDNDKAVSLGRVIWDHGYSVLIADVIVAPEYQGKGLGRKLMEAIMEYIRSLLKPGYRIMISLMAAENKQGFYKKFGFIERPSDLFGPGMHQWIEY</sequence>
<accession>A0A1H9D1N0</accession>
<dbReference type="Pfam" id="PF13508">
    <property type="entry name" value="Acetyltransf_7"/>
    <property type="match status" value="1"/>
</dbReference>
<reference evidence="4 5" key="1">
    <citation type="submission" date="2016-10" db="EMBL/GenBank/DDBJ databases">
        <authorList>
            <person name="de Groot N.N."/>
        </authorList>
    </citation>
    <scope>NUCLEOTIDE SEQUENCE [LARGE SCALE GENOMIC DNA]</scope>
    <source>
        <strain evidence="4 5">B25</strain>
    </source>
</reference>
<dbReference type="Gene3D" id="3.40.630.30">
    <property type="match status" value="1"/>
</dbReference>
<evidence type="ECO:0000313" key="5">
    <source>
        <dbReference type="Proteomes" id="UP000182360"/>
    </source>
</evidence>
<dbReference type="InterPro" id="IPR016181">
    <property type="entry name" value="Acyl_CoA_acyltransferase"/>
</dbReference>
<keyword evidence="2 4" id="KW-0012">Acyltransferase</keyword>